<evidence type="ECO:0000313" key="4">
    <source>
        <dbReference type="Proteomes" id="UP000199139"/>
    </source>
</evidence>
<keyword evidence="1" id="KW-1133">Transmembrane helix</keyword>
<evidence type="ECO:0000313" key="3">
    <source>
        <dbReference type="EMBL" id="SFS89218.1"/>
    </source>
</evidence>
<evidence type="ECO:0000313" key="5">
    <source>
        <dbReference type="Proteomes" id="UP000321773"/>
    </source>
</evidence>
<dbReference type="STRING" id="306541.SAMN05421668_11567"/>
<dbReference type="RefSeq" id="WP_062321698.1">
    <property type="nucleotide sequence ID" value="NZ_BJWJ01000015.1"/>
</dbReference>
<reference evidence="2 5" key="2">
    <citation type="submission" date="2019-07" db="EMBL/GenBank/DDBJ databases">
        <title>Whole genome shotgun sequence of Halolactibacillus miurensis NBRC 100873.</title>
        <authorList>
            <person name="Hosoyama A."/>
            <person name="Uohara A."/>
            <person name="Ohji S."/>
            <person name="Ichikawa N."/>
        </authorList>
    </citation>
    <scope>NUCLEOTIDE SEQUENCE [LARGE SCALE GENOMIC DNA]</scope>
    <source>
        <strain evidence="2 5">NBRC 100873</strain>
    </source>
</reference>
<proteinExistence type="predicted"/>
<sequence length="212" mass="24822">MQSRSKLVSISSLWLLIYVLFLLPSPSDVTGTKAFLIVFLIWPGFLLFQLLCYGLFKQGQKIRLYTLLFLVKSGLFLIQPIIITHQLLPLTFLSAITVLFIDLLLFKQEHMANVRLHELSLTKEEWTQNSERWKRAWLTMGPVVLLFSLYFELSNGHYQMIIYLAVIYSWLFLKPLQPKWMFASVQFIGFILVYFVTLIPTFEVIRGGYINE</sequence>
<feature type="transmembrane region" description="Helical" evidence="1">
    <location>
        <begin position="88"/>
        <end position="106"/>
    </location>
</feature>
<feature type="transmembrane region" description="Helical" evidence="1">
    <location>
        <begin position="7"/>
        <end position="23"/>
    </location>
</feature>
<evidence type="ECO:0000313" key="2">
    <source>
        <dbReference type="EMBL" id="GEM04698.1"/>
    </source>
</evidence>
<feature type="transmembrane region" description="Helical" evidence="1">
    <location>
        <begin position="35"/>
        <end position="56"/>
    </location>
</feature>
<dbReference type="Proteomes" id="UP000199139">
    <property type="component" value="Unassembled WGS sequence"/>
</dbReference>
<gene>
    <name evidence="2" type="ORF">HMI01_16860</name>
    <name evidence="3" type="ORF">SAMN05421668_11567</name>
</gene>
<evidence type="ECO:0000256" key="1">
    <source>
        <dbReference type="SAM" id="Phobius"/>
    </source>
</evidence>
<keyword evidence="1" id="KW-0472">Membrane</keyword>
<feature type="transmembrane region" description="Helical" evidence="1">
    <location>
        <begin position="63"/>
        <end position="82"/>
    </location>
</feature>
<dbReference type="EMBL" id="BJWJ01000015">
    <property type="protein sequence ID" value="GEM04698.1"/>
    <property type="molecule type" value="Genomic_DNA"/>
</dbReference>
<organism evidence="3 4">
    <name type="scientific">Halolactibacillus miurensis</name>
    <dbReference type="NCBI Taxonomy" id="306541"/>
    <lineage>
        <taxon>Bacteria</taxon>
        <taxon>Bacillati</taxon>
        <taxon>Bacillota</taxon>
        <taxon>Bacilli</taxon>
        <taxon>Bacillales</taxon>
        <taxon>Bacillaceae</taxon>
        <taxon>Halolactibacillus</taxon>
    </lineage>
</organism>
<accession>A0A1I6TJB0</accession>
<reference evidence="3 4" key="1">
    <citation type="submission" date="2016-10" db="EMBL/GenBank/DDBJ databases">
        <authorList>
            <person name="de Groot N.N."/>
        </authorList>
    </citation>
    <scope>NUCLEOTIDE SEQUENCE [LARGE SCALE GENOMIC DNA]</scope>
    <source>
        <strain evidence="3 4">DSM 17074</strain>
    </source>
</reference>
<dbReference type="AlphaFoldDB" id="A0A1I6TJB0"/>
<protein>
    <submittedName>
        <fullName evidence="3">Uncharacterized protein</fullName>
    </submittedName>
</protein>
<keyword evidence="1" id="KW-0812">Transmembrane</keyword>
<keyword evidence="5" id="KW-1185">Reference proteome</keyword>
<dbReference type="OrthoDB" id="2967007at2"/>
<dbReference type="Proteomes" id="UP000321773">
    <property type="component" value="Unassembled WGS sequence"/>
</dbReference>
<name>A0A1I6TJB0_9BACI</name>
<feature type="transmembrane region" description="Helical" evidence="1">
    <location>
        <begin position="180"/>
        <end position="202"/>
    </location>
</feature>
<dbReference type="EMBL" id="FPAI01000015">
    <property type="protein sequence ID" value="SFS89218.1"/>
    <property type="molecule type" value="Genomic_DNA"/>
</dbReference>